<dbReference type="RefSeq" id="WP_224033561.1">
    <property type="nucleotide sequence ID" value="NZ_AP024849.1"/>
</dbReference>
<dbReference type="EMBL" id="AP024849">
    <property type="protein sequence ID" value="BCZ47189.1"/>
    <property type="molecule type" value="Genomic_DNA"/>
</dbReference>
<dbReference type="Proteomes" id="UP000824633">
    <property type="component" value="Chromosome"/>
</dbReference>
<evidence type="ECO:0000313" key="1">
    <source>
        <dbReference type="EMBL" id="BCZ47189.1"/>
    </source>
</evidence>
<name>A0ABM7T5F3_9CLOT</name>
<organism evidence="1 2">
    <name type="scientific">Clostridium gelidum</name>
    <dbReference type="NCBI Taxonomy" id="704125"/>
    <lineage>
        <taxon>Bacteria</taxon>
        <taxon>Bacillati</taxon>
        <taxon>Bacillota</taxon>
        <taxon>Clostridia</taxon>
        <taxon>Eubacteriales</taxon>
        <taxon>Clostridiaceae</taxon>
        <taxon>Clostridium</taxon>
    </lineage>
</organism>
<reference evidence="2" key="1">
    <citation type="submission" date="2021-07" db="EMBL/GenBank/DDBJ databases">
        <title>Complete genome sequencing of a Clostridium isolate.</title>
        <authorList>
            <person name="Ueki A."/>
            <person name="Tonouchi A."/>
        </authorList>
    </citation>
    <scope>NUCLEOTIDE SEQUENCE [LARGE SCALE GENOMIC DNA]</scope>
    <source>
        <strain evidence="2">C5S11</strain>
    </source>
</reference>
<keyword evidence="2" id="KW-1185">Reference proteome</keyword>
<accession>A0ABM7T5F3</accession>
<sequence>MEKDINYEKRDKLVTILYSYVAMFNLPECVPFGYIKIQEISPLFPLIDDKDFWNKLNSAFIGYCNMDIPKLEEYLTKSTMKVDTDLVINFFELIKVKKGQS</sequence>
<proteinExistence type="predicted"/>
<gene>
    <name evidence="1" type="ORF">psyc5s11_32560</name>
</gene>
<evidence type="ECO:0000313" key="2">
    <source>
        <dbReference type="Proteomes" id="UP000824633"/>
    </source>
</evidence>
<protein>
    <submittedName>
        <fullName evidence="1">Uncharacterized protein</fullName>
    </submittedName>
</protein>